<dbReference type="PANTHER" id="PTHR33939">
    <property type="entry name" value="PROTEIN CBG22215"/>
    <property type="match status" value="1"/>
</dbReference>
<evidence type="ECO:0008006" key="3">
    <source>
        <dbReference type="Google" id="ProtNLM"/>
    </source>
</evidence>
<dbReference type="AlphaFoldDB" id="A0AAV8V8P8"/>
<dbReference type="InterPro" id="IPR036397">
    <property type="entry name" value="RNaseH_sf"/>
</dbReference>
<protein>
    <recommendedName>
        <fullName evidence="3">Tc1-like transposase DDE domain-containing protein</fullName>
    </recommendedName>
</protein>
<dbReference type="Gene3D" id="3.30.420.10">
    <property type="entry name" value="Ribonuclease H-like superfamily/Ribonuclease H"/>
    <property type="match status" value="1"/>
</dbReference>
<reference evidence="1 2" key="1">
    <citation type="journal article" date="2023" name="Insect Mol. Biol.">
        <title>Genome sequencing provides insights into the evolution of gene families encoding plant cell wall-degrading enzymes in longhorned beetles.</title>
        <authorList>
            <person name="Shin N.R."/>
            <person name="Okamura Y."/>
            <person name="Kirsch R."/>
            <person name="Pauchet Y."/>
        </authorList>
    </citation>
    <scope>NUCLEOTIDE SEQUENCE [LARGE SCALE GENOMIC DNA]</scope>
    <source>
        <strain evidence="1">EAD_L_NR</strain>
    </source>
</reference>
<evidence type="ECO:0000313" key="2">
    <source>
        <dbReference type="Proteomes" id="UP001159042"/>
    </source>
</evidence>
<keyword evidence="2" id="KW-1185">Reference proteome</keyword>
<dbReference type="EMBL" id="JANEYG010000277">
    <property type="protein sequence ID" value="KAJ8910588.1"/>
    <property type="molecule type" value="Genomic_DNA"/>
</dbReference>
<comment type="caution">
    <text evidence="1">The sequence shown here is derived from an EMBL/GenBank/DDBJ whole genome shotgun (WGS) entry which is preliminary data.</text>
</comment>
<organism evidence="1 2">
    <name type="scientific">Exocentrus adspersus</name>
    <dbReference type="NCBI Taxonomy" id="1586481"/>
    <lineage>
        <taxon>Eukaryota</taxon>
        <taxon>Metazoa</taxon>
        <taxon>Ecdysozoa</taxon>
        <taxon>Arthropoda</taxon>
        <taxon>Hexapoda</taxon>
        <taxon>Insecta</taxon>
        <taxon>Pterygota</taxon>
        <taxon>Neoptera</taxon>
        <taxon>Endopterygota</taxon>
        <taxon>Coleoptera</taxon>
        <taxon>Polyphaga</taxon>
        <taxon>Cucujiformia</taxon>
        <taxon>Chrysomeloidea</taxon>
        <taxon>Cerambycidae</taxon>
        <taxon>Lamiinae</taxon>
        <taxon>Acanthocinini</taxon>
        <taxon>Exocentrus</taxon>
    </lineage>
</organism>
<proteinExistence type="predicted"/>
<dbReference type="GO" id="GO:0003676">
    <property type="term" value="F:nucleic acid binding"/>
    <property type="evidence" value="ECO:0007669"/>
    <property type="project" value="InterPro"/>
</dbReference>
<name>A0AAV8V8P8_9CUCU</name>
<sequence>MKTMDSKDKKLKEDNPQMAYKETILKVTEQTGIGKNTNKIIAEYNRTGQVMEPNLKKLRLSFKEKIDELDKNAIRRKMHEFYRNKELLTLDNVMQAVALYYLDETWINAGDVPEKIWMDTTIKSHRDAFLRDLSTGPANPSGKGKCLIVLHIGSSAGFVPGGLLCFESKKNTADYHDEMNGNTFLDWFKRVLPTLNDNCVIVMDNAPYHSVKMEKIPNTSWRKNEIIDWLPSKGKEIDNTMVKAELLRIVAIEKEKYNKYIIDERPKNRTKLCSDIHHIIEN</sequence>
<evidence type="ECO:0000313" key="1">
    <source>
        <dbReference type="EMBL" id="KAJ8910588.1"/>
    </source>
</evidence>
<dbReference type="PANTHER" id="PTHR33939:SF1">
    <property type="entry name" value="DUF4371 DOMAIN-CONTAINING PROTEIN"/>
    <property type="match status" value="1"/>
</dbReference>
<dbReference type="Proteomes" id="UP001159042">
    <property type="component" value="Unassembled WGS sequence"/>
</dbReference>
<gene>
    <name evidence="1" type="ORF">NQ315_013557</name>
</gene>
<accession>A0AAV8V8P8</accession>